<name>A0A1J1H4N4_PLARL</name>
<evidence type="ECO:0000313" key="2">
    <source>
        <dbReference type="Proteomes" id="UP000220158"/>
    </source>
</evidence>
<reference evidence="1 2" key="1">
    <citation type="submission" date="2015-04" db="EMBL/GenBank/DDBJ databases">
        <authorList>
            <consortium name="Pathogen Informatics"/>
        </authorList>
    </citation>
    <scope>NUCLEOTIDE SEQUENCE [LARGE SCALE GENOMIC DNA]</scope>
    <source>
        <strain evidence="1 2">SGS1</strain>
    </source>
</reference>
<gene>
    <name evidence="1" type="ORF">PRELSG_0831400</name>
</gene>
<dbReference type="VEuPathDB" id="PlasmoDB:PRELSG_0831400"/>
<dbReference type="OMA" id="NYFYIQK"/>
<protein>
    <submittedName>
        <fullName evidence="1">Uncharacterized protein</fullName>
    </submittedName>
</protein>
<dbReference type="AlphaFoldDB" id="A0A1J1H4N4"/>
<dbReference type="GeneID" id="39735990"/>
<keyword evidence="2" id="KW-1185">Reference proteome</keyword>
<organism evidence="1 2">
    <name type="scientific">Plasmodium relictum</name>
    <dbReference type="NCBI Taxonomy" id="85471"/>
    <lineage>
        <taxon>Eukaryota</taxon>
        <taxon>Sar</taxon>
        <taxon>Alveolata</taxon>
        <taxon>Apicomplexa</taxon>
        <taxon>Aconoidasida</taxon>
        <taxon>Haemosporida</taxon>
        <taxon>Plasmodiidae</taxon>
        <taxon>Plasmodium</taxon>
        <taxon>Plasmodium (Haemamoeba)</taxon>
    </lineage>
</organism>
<dbReference type="Proteomes" id="UP000220158">
    <property type="component" value="Chromosome 8"/>
</dbReference>
<dbReference type="RefSeq" id="XP_028532889.1">
    <property type="nucleotide sequence ID" value="XM_028676396.1"/>
</dbReference>
<proteinExistence type="predicted"/>
<evidence type="ECO:0000313" key="1">
    <source>
        <dbReference type="EMBL" id="CRG99884.1"/>
    </source>
</evidence>
<dbReference type="EMBL" id="LN835303">
    <property type="protein sequence ID" value="CRG99884.1"/>
    <property type="molecule type" value="Genomic_DNA"/>
</dbReference>
<accession>A0A1J1H4N4</accession>
<sequence length="1173" mass="143170">MLKFSKYACQKIICSENYITNRIINISNNSLLYLRTSNRYPKYKFCFRDYKNFNVLKDYIFENRSDSENIKIEISEFFNKNQIYYCKKNNIDSLLINENLYTHLKNIFVLIDRINHYLVKQNSFKYRNIYPHGIIENNVYINRKLYLFYLETPSEYKSKISFDIEKILHDRDFLDLCKEIQNLDFYSLTSFLFIYKKLIEHKCDNCKTIFFFYEIDKFILQNLCILINNIRSNYFNKKNRNYEKNIRGNKLHFYQEYIEILNILNVLKNNKKKYINFINFILYCQYKNIYKHYHHYNYSYSISILHLINEVIFFQLNSSYINYNKEKKKSDNFYLVLNNNYFYIQKDKFTWNYIEKYYEDIEPYNNNNNNINKNLQSFFFYDNKDLNNDLYVLKQYDITNLKHNKKSTPFKKPLIYEEYSNVDDQKYDCNDACDIIKEVNNEFKFISKDIDCSYLLKYYIILLTIIVKKIKYVENRNVLNDIECVLESVNILMYINSKCVDLNKIISEKDTFLRNISSFKHNESLYFLLFLNFVFNILKNLRYSNNYLKISKKYDKNENFFKILSLISNIRYLLIINKKDSVNRNFNEPQIECENKFLIELENIRRNLIKKVNKNLCLLTNEITLMYSNYIKLIHDNNINYKYNLLNYISYVFNDLYLQNNYQMKKNILLYFLKHYKNFNSVLVLNKDEIYLQYITIYNFLKLFKNEINESTGEYENVLKMFMECFDNSIYYKLSEDKLMNNCHEKYKIKYYLHFLNKLCYFFFLSKKYITNCEFLNQINYHFYLTFYMINQYIEKNMNYSELFTYFVNKCMNKIIVLLVIHKYFNILGEDLIKCLVKFMHFTHNIVSNEKKRKILIYIFPYIKEEKHILNNLRYLLINKETALHNTVKKSTDSPMGESSINKNEKKESNGLYTRVKNNLCEDKENDLYNETFSYFKGKKRKDINELSGDMKMNTTEITKILEKNKDTKLNNNELYILLDLHMKENCLIKKENVLLKNKLNYILLNFENFISSYINVLISQNPICLYEKGLLKVKNKNDCVLTKKKIEINHDCINELNKKKNIASLNIKFDYQQIDVKNEYFYKLKKYENKNYIKINNILINMYMYNPYICVKNKSIFLKKDKKHKKIIILPYDTYKNIQKLVNYEVNEELNLFKRLQSSICLFFYKLKIFFK</sequence>
<dbReference type="KEGG" id="prel:PRELSG_0831400"/>
<dbReference type="OrthoDB" id="370476at2759"/>